<proteinExistence type="predicted"/>
<keyword evidence="2" id="KW-1185">Reference proteome</keyword>
<dbReference type="EMBL" id="CM047943">
    <property type="protein sequence ID" value="KAI9900402.1"/>
    <property type="molecule type" value="Genomic_DNA"/>
</dbReference>
<evidence type="ECO:0000313" key="1">
    <source>
        <dbReference type="EMBL" id="KAI9900402.1"/>
    </source>
</evidence>
<sequence length="590" mass="67047">MTVGSMASGKARREVRKSGGVPVVVIPDRRSSHHSKPSREPSLRSTSSRRSRRTQSLSSAPVEVPASTDVGPVFERTLQRSRAYSSSVHSSDSRTIDFPPAIPRRSSSLSAPTSRNVSRSNSISAETFRPRELQRYGTQERQERRPSIQSASSVSSPVAVESPKFRRDEDQDRNEGDHQEDYLSIRRCEHLNTPFSVASGETSGTAAEVSEAFAIQMYPHQNSSVLMVNHSARPSEASNIAHNDFAKPTVTVNGEEPMTPPQPQFSLDDVESPLRNPRAPPEPPNVPPAINFIPATPSGVTPAPDKAAQLGNYYEAMAEPPPEPKRRRSIVERAFSRRRNSTTAYPPNAFKTPGFLSRGWSLSRRRRSVHEERPRRIFDDTPPEEDKLHPFWRPQWPMDSDYDSNEDDDYSDEGEDERDTHLKYPLVDNRPKPRRSLSERMRHTFSIMPLRDSERYAVDDTQGPERRTIQRTPSGNLRVMRRRTSVESLKEQENGDDRPYTAPDGGARRSMWRSNSVQNNTRPQYQRRFSLSSHIEEIQNLPRRLSEKRREKRTEALRRKISAPMGFKDGVEDMIRSGNTRNYAKTNGQL</sequence>
<comment type="caution">
    <text evidence="1">The sequence shown here is derived from an EMBL/GenBank/DDBJ whole genome shotgun (WGS) entry which is preliminary data.</text>
</comment>
<organism evidence="1 2">
    <name type="scientific">Trichothecium roseum</name>
    <dbReference type="NCBI Taxonomy" id="47278"/>
    <lineage>
        <taxon>Eukaryota</taxon>
        <taxon>Fungi</taxon>
        <taxon>Dikarya</taxon>
        <taxon>Ascomycota</taxon>
        <taxon>Pezizomycotina</taxon>
        <taxon>Sordariomycetes</taxon>
        <taxon>Hypocreomycetidae</taxon>
        <taxon>Hypocreales</taxon>
        <taxon>Hypocreales incertae sedis</taxon>
        <taxon>Trichothecium</taxon>
    </lineage>
</organism>
<evidence type="ECO:0000313" key="2">
    <source>
        <dbReference type="Proteomes" id="UP001163324"/>
    </source>
</evidence>
<reference evidence="1" key="1">
    <citation type="submission" date="2022-10" db="EMBL/GenBank/DDBJ databases">
        <title>Complete Genome of Trichothecium roseum strain YXFP-22015, a Plant Pathogen Isolated from Citrus.</title>
        <authorList>
            <person name="Wang Y."/>
            <person name="Zhu L."/>
        </authorList>
    </citation>
    <scope>NUCLEOTIDE SEQUENCE</scope>
    <source>
        <strain evidence="1">YXFP-22015</strain>
    </source>
</reference>
<name>A0ACC0V2F4_9HYPO</name>
<dbReference type="Proteomes" id="UP001163324">
    <property type="component" value="Chromosome 4"/>
</dbReference>
<gene>
    <name evidence="1" type="ORF">N3K66_004664</name>
</gene>
<protein>
    <submittedName>
        <fullName evidence="1">Uncharacterized protein</fullName>
    </submittedName>
</protein>
<accession>A0ACC0V2F4</accession>